<accession>A0ABP0UJ08</accession>
<proteinExistence type="inferred from homology"/>
<evidence type="ECO:0000313" key="11">
    <source>
        <dbReference type="Proteomes" id="UP001497512"/>
    </source>
</evidence>
<dbReference type="CDD" id="cd00378">
    <property type="entry name" value="SHMT"/>
    <property type="match status" value="1"/>
</dbReference>
<protein>
    <recommendedName>
        <fullName evidence="8">Serine hydroxymethyltransferase</fullName>
        <ecNumber evidence="8">2.1.2.1</ecNumber>
    </recommendedName>
</protein>
<name>A0ABP0UJ08_9BRYO</name>
<dbReference type="InterPro" id="IPR015424">
    <property type="entry name" value="PyrdxlP-dep_Trfase"/>
</dbReference>
<feature type="domain" description="Serine hydroxymethyltransferase-like" evidence="9">
    <location>
        <begin position="126"/>
        <end position="516"/>
    </location>
</feature>
<dbReference type="Gene3D" id="3.90.1150.10">
    <property type="entry name" value="Aspartate Aminotransferase, domain 1"/>
    <property type="match status" value="1"/>
</dbReference>
<dbReference type="InterPro" id="IPR019798">
    <property type="entry name" value="Ser_HO-MeTrfase_PLP_BS"/>
</dbReference>
<gene>
    <name evidence="10" type="ORF">CSSPTR1EN2_LOCUS16465</name>
</gene>
<evidence type="ECO:0000256" key="4">
    <source>
        <dbReference type="ARBA" id="ARBA00006376"/>
    </source>
</evidence>
<dbReference type="PROSITE" id="PS00096">
    <property type="entry name" value="SHMT"/>
    <property type="match status" value="1"/>
</dbReference>
<keyword evidence="5 8" id="KW-0554">One-carbon metabolism</keyword>
<dbReference type="SUPFAM" id="SSF53383">
    <property type="entry name" value="PLP-dependent transferases"/>
    <property type="match status" value="1"/>
</dbReference>
<dbReference type="NCBIfam" id="NF000586">
    <property type="entry name" value="PRK00011.1"/>
    <property type="match status" value="1"/>
</dbReference>
<evidence type="ECO:0000256" key="3">
    <source>
        <dbReference type="ARBA" id="ARBA00004777"/>
    </source>
</evidence>
<evidence type="ECO:0000256" key="5">
    <source>
        <dbReference type="ARBA" id="ARBA00022563"/>
    </source>
</evidence>
<keyword evidence="7 8" id="KW-0663">Pyridoxal phosphate</keyword>
<dbReference type="InterPro" id="IPR049943">
    <property type="entry name" value="Ser_HO-MeTrfase-like"/>
</dbReference>
<dbReference type="InterPro" id="IPR015421">
    <property type="entry name" value="PyrdxlP-dep_Trfase_major"/>
</dbReference>
<dbReference type="EMBL" id="OZ019896">
    <property type="protein sequence ID" value="CAK9222846.1"/>
    <property type="molecule type" value="Genomic_DNA"/>
</dbReference>
<dbReference type="InterPro" id="IPR039429">
    <property type="entry name" value="SHMT-like_dom"/>
</dbReference>
<evidence type="ECO:0000256" key="6">
    <source>
        <dbReference type="ARBA" id="ARBA00022679"/>
    </source>
</evidence>
<organism evidence="10 11">
    <name type="scientific">Sphagnum troendelagicum</name>
    <dbReference type="NCBI Taxonomy" id="128251"/>
    <lineage>
        <taxon>Eukaryota</taxon>
        <taxon>Viridiplantae</taxon>
        <taxon>Streptophyta</taxon>
        <taxon>Embryophyta</taxon>
        <taxon>Bryophyta</taxon>
        <taxon>Sphagnophytina</taxon>
        <taxon>Sphagnopsida</taxon>
        <taxon>Sphagnales</taxon>
        <taxon>Sphagnaceae</taxon>
        <taxon>Sphagnum</taxon>
    </lineage>
</organism>
<evidence type="ECO:0000256" key="7">
    <source>
        <dbReference type="ARBA" id="ARBA00022898"/>
    </source>
</evidence>
<evidence type="ECO:0000256" key="8">
    <source>
        <dbReference type="RuleBase" id="RU000585"/>
    </source>
</evidence>
<dbReference type="PANTHER" id="PTHR11680:SF63">
    <property type="entry name" value="SERINE HYDROXYMETHYLTRANSFERASE 3, CHLOROPLASTIC"/>
    <property type="match status" value="1"/>
</dbReference>
<dbReference type="HAMAP" id="MF_00051">
    <property type="entry name" value="SHMT"/>
    <property type="match status" value="1"/>
</dbReference>
<sequence>MEMAALMSNSSPIVGRASCYNAAGNEGRLRLLGRDCEAQIPAGSVLSRNHEAMNASVGLRIAKRACGRIIGSRNYSFLEYGAAYRSGSLSRRFKQAAAAATIVCRSAPAQVSVPDGAALQFSDPSLRETDPDVHAIIECEKRRQFRGLELIASENFTSRAVMEAVGSCLTNKYSEGLPGKRYYGGNEYIDQSERLCQKRALEAFHLDPSKWGVNVQPLSGSPANFAVYTALLQPHDRIMGLDLPHGGHLSHGFMTPKRRVSATSIYFESMPYRLDETTGLVDYDMLEKTALLFRPKLLITGASAYPRDFDYPRMRKIADSVGAFLMMDMAHISGLVAAGVLNNPFEYCDVVTTTTHKSLRGPRGGMIFFKKENVLGIDLETAINNAVFPGLQGGPHNHTIGGLAVCLKQAAAPGFKVYQQQVIANCRALAARLLELRYTLVSGGTDNHLVLVDLRPLGADGARAEKVLDLASITLNKNSVPGDKSAVLPGGIRIGTPALTTRGFQEQDFIKVADFIHEGIQIGLKAKRSCVGTKLKDFIEYVESKDCEQAADIADLRRRVESFASQFPIPGVETANLLQH</sequence>
<comment type="cofactor">
    <cofactor evidence="2 8">
        <name>pyridoxal 5'-phosphate</name>
        <dbReference type="ChEBI" id="CHEBI:597326"/>
    </cofactor>
</comment>
<evidence type="ECO:0000256" key="1">
    <source>
        <dbReference type="ARBA" id="ARBA00001528"/>
    </source>
</evidence>
<dbReference type="Proteomes" id="UP001497512">
    <property type="component" value="Chromosome 4"/>
</dbReference>
<comment type="similarity">
    <text evidence="4 8">Belongs to the SHMT family.</text>
</comment>
<evidence type="ECO:0000256" key="2">
    <source>
        <dbReference type="ARBA" id="ARBA00001933"/>
    </source>
</evidence>
<dbReference type="EC" id="2.1.2.1" evidence="8"/>
<comment type="catalytic activity">
    <reaction evidence="1 8">
        <text>(6R)-5,10-methylene-5,6,7,8-tetrahydrofolate + glycine + H2O = (6S)-5,6,7,8-tetrahydrofolate + L-serine</text>
        <dbReference type="Rhea" id="RHEA:15481"/>
        <dbReference type="ChEBI" id="CHEBI:15377"/>
        <dbReference type="ChEBI" id="CHEBI:15636"/>
        <dbReference type="ChEBI" id="CHEBI:33384"/>
        <dbReference type="ChEBI" id="CHEBI:57305"/>
        <dbReference type="ChEBI" id="CHEBI:57453"/>
        <dbReference type="EC" id="2.1.2.1"/>
    </reaction>
</comment>
<keyword evidence="6 8" id="KW-0808">Transferase</keyword>
<comment type="function">
    <text evidence="8">Interconversion of serine and glycine.</text>
</comment>
<evidence type="ECO:0000259" key="9">
    <source>
        <dbReference type="Pfam" id="PF00464"/>
    </source>
</evidence>
<evidence type="ECO:0000313" key="10">
    <source>
        <dbReference type="EMBL" id="CAK9222846.1"/>
    </source>
</evidence>
<dbReference type="Pfam" id="PF00464">
    <property type="entry name" value="SHMT"/>
    <property type="match status" value="1"/>
</dbReference>
<reference evidence="10" key="1">
    <citation type="submission" date="2024-02" db="EMBL/GenBank/DDBJ databases">
        <authorList>
            <consortium name="ELIXIR-Norway"/>
            <consortium name="Elixir Norway"/>
        </authorList>
    </citation>
    <scope>NUCLEOTIDE SEQUENCE</scope>
</reference>
<dbReference type="PANTHER" id="PTHR11680">
    <property type="entry name" value="SERINE HYDROXYMETHYLTRANSFERASE"/>
    <property type="match status" value="1"/>
</dbReference>
<comment type="pathway">
    <text evidence="3 8">One-carbon metabolism; tetrahydrofolate interconversion.</text>
</comment>
<keyword evidence="11" id="KW-1185">Reference proteome</keyword>
<dbReference type="InterPro" id="IPR015422">
    <property type="entry name" value="PyrdxlP-dep_Trfase_small"/>
</dbReference>
<dbReference type="InterPro" id="IPR001085">
    <property type="entry name" value="Ser_HO-MeTrfase"/>
</dbReference>
<dbReference type="Gene3D" id="3.40.640.10">
    <property type="entry name" value="Type I PLP-dependent aspartate aminotransferase-like (Major domain)"/>
    <property type="match status" value="1"/>
</dbReference>